<reference evidence="4 5" key="2">
    <citation type="journal article" date="2010" name="Stand. Genomic Sci.">
        <title>Complete genome sequence of Nakamurella multipartita type strain (Y-104).</title>
        <authorList>
            <person name="Tice H."/>
            <person name="Mayilraj S."/>
            <person name="Sims D."/>
            <person name="Lapidus A."/>
            <person name="Nolan M."/>
            <person name="Lucas S."/>
            <person name="Glavina Del Rio T."/>
            <person name="Copeland A."/>
            <person name="Cheng J.F."/>
            <person name="Meincke L."/>
            <person name="Bruce D."/>
            <person name="Goodwin L."/>
            <person name="Pitluck S."/>
            <person name="Ivanova N."/>
            <person name="Mavromatis K."/>
            <person name="Ovchinnikova G."/>
            <person name="Pati A."/>
            <person name="Chen A."/>
            <person name="Palaniappan K."/>
            <person name="Land M."/>
            <person name="Hauser L."/>
            <person name="Chang Y.J."/>
            <person name="Jeffries C.D."/>
            <person name="Detter J.C."/>
            <person name="Brettin T."/>
            <person name="Rohde M."/>
            <person name="Goker M."/>
            <person name="Bristow J."/>
            <person name="Eisen J.A."/>
            <person name="Markowitz V."/>
            <person name="Hugenholtz P."/>
            <person name="Kyrpides N.C."/>
            <person name="Klenk H.P."/>
            <person name="Chen F."/>
        </authorList>
    </citation>
    <scope>NUCLEOTIDE SEQUENCE [LARGE SCALE GENOMIC DNA]</scope>
    <source>
        <strain evidence="5">ATCC 700099 / DSM 44233 / CIP 104796 / JCM 9543 / NBRC 105858 / Y-104</strain>
    </source>
</reference>
<dbReference type="PANTHER" id="PTHR48100:SF2">
    <property type="entry name" value="CONSERVED PROTEIN"/>
    <property type="match status" value="1"/>
</dbReference>
<dbReference type="CDD" id="cd07067">
    <property type="entry name" value="HP_PGM_like"/>
    <property type="match status" value="1"/>
</dbReference>
<feature type="region of interest" description="Disordered" evidence="3">
    <location>
        <begin position="193"/>
        <end position="242"/>
    </location>
</feature>
<evidence type="ECO:0000256" key="1">
    <source>
        <dbReference type="PIRSR" id="PIRSR613078-1"/>
    </source>
</evidence>
<dbReference type="InterPro" id="IPR013078">
    <property type="entry name" value="His_Pase_superF_clade-1"/>
</dbReference>
<dbReference type="EMBL" id="CP001737">
    <property type="protein sequence ID" value="ACV79122.1"/>
    <property type="molecule type" value="Genomic_DNA"/>
</dbReference>
<dbReference type="Gene3D" id="3.40.50.1240">
    <property type="entry name" value="Phosphoglycerate mutase-like"/>
    <property type="match status" value="1"/>
</dbReference>
<dbReference type="STRING" id="479431.Namu_2776"/>
<evidence type="ECO:0000313" key="4">
    <source>
        <dbReference type="EMBL" id="ACV79122.1"/>
    </source>
</evidence>
<feature type="active site" description="Proton donor/acceptor" evidence="1">
    <location>
        <position position="80"/>
    </location>
</feature>
<organism evidence="4 5">
    <name type="scientific">Nakamurella multipartita (strain ATCC 700099 / DSM 44233 / CIP 104796 / JCM 9543 / NBRC 105858 / Y-104)</name>
    <name type="common">Microsphaera multipartita</name>
    <dbReference type="NCBI Taxonomy" id="479431"/>
    <lineage>
        <taxon>Bacteria</taxon>
        <taxon>Bacillati</taxon>
        <taxon>Actinomycetota</taxon>
        <taxon>Actinomycetes</taxon>
        <taxon>Nakamurellales</taxon>
        <taxon>Nakamurellaceae</taxon>
        <taxon>Nakamurella</taxon>
    </lineage>
</organism>
<dbReference type="InParanoid" id="C8X8R7"/>
<feature type="binding site" evidence="2">
    <location>
        <begin position="5"/>
        <end position="12"/>
    </location>
    <ligand>
        <name>substrate</name>
    </ligand>
</feature>
<dbReference type="InterPro" id="IPR022492">
    <property type="entry name" value="Phosphomutase_MSMEG4193_put"/>
</dbReference>
<dbReference type="AlphaFoldDB" id="C8X8R7"/>
<proteinExistence type="predicted"/>
<name>C8X8R7_NAKMY</name>
<protein>
    <submittedName>
        <fullName evidence="4">Phosphoglycerate mutase</fullName>
    </submittedName>
</protein>
<dbReference type="RefSeq" id="WP_015748001.1">
    <property type="nucleotide sequence ID" value="NC_013235.1"/>
</dbReference>
<dbReference type="GO" id="GO:0016791">
    <property type="term" value="F:phosphatase activity"/>
    <property type="evidence" value="ECO:0007669"/>
    <property type="project" value="TreeGrafter"/>
</dbReference>
<evidence type="ECO:0000256" key="2">
    <source>
        <dbReference type="PIRSR" id="PIRSR613078-2"/>
    </source>
</evidence>
<feature type="binding site" evidence="2">
    <location>
        <begin position="80"/>
        <end position="83"/>
    </location>
    <ligand>
        <name>substrate</name>
    </ligand>
</feature>
<dbReference type="Pfam" id="PF00300">
    <property type="entry name" value="His_Phos_1"/>
    <property type="match status" value="1"/>
</dbReference>
<reference evidence="5" key="1">
    <citation type="submission" date="2009-09" db="EMBL/GenBank/DDBJ databases">
        <title>The complete genome of Nakamurella multipartita DSM 44233.</title>
        <authorList>
            <consortium name="US DOE Joint Genome Institute (JGI-PGF)"/>
            <person name="Lucas S."/>
            <person name="Copeland A."/>
            <person name="Lapidus A."/>
            <person name="Glavina del Rio T."/>
            <person name="Dalin E."/>
            <person name="Tice H."/>
            <person name="Bruce D."/>
            <person name="Goodwin L."/>
            <person name="Pitluck S."/>
            <person name="Kyrpides N."/>
            <person name="Mavromatis K."/>
            <person name="Ivanova N."/>
            <person name="Ovchinnikova G."/>
            <person name="Sims D."/>
            <person name="Meincke L."/>
            <person name="Brettin T."/>
            <person name="Detter J.C."/>
            <person name="Han C."/>
            <person name="Larimer F."/>
            <person name="Land M."/>
            <person name="Hauser L."/>
            <person name="Markowitz V."/>
            <person name="Cheng J.-F."/>
            <person name="Hugenholtz P."/>
            <person name="Woyke T."/>
            <person name="Wu D."/>
            <person name="Klenk H.-P."/>
            <person name="Eisen J.A."/>
        </authorList>
    </citation>
    <scope>NUCLEOTIDE SEQUENCE [LARGE SCALE GENOMIC DNA]</scope>
    <source>
        <strain evidence="5">ATCC 700099 / DSM 44233 / CIP 104796 / JCM 9543 / NBRC 105858 / Y-104</strain>
    </source>
</reference>
<accession>C8X8R7</accession>
<gene>
    <name evidence="4" type="ordered locus">Namu_2776</name>
</gene>
<evidence type="ECO:0000256" key="3">
    <source>
        <dbReference type="SAM" id="MobiDB-lite"/>
    </source>
</evidence>
<dbReference type="KEGG" id="nml:Namu_2776"/>
<dbReference type="Proteomes" id="UP000002218">
    <property type="component" value="Chromosome"/>
</dbReference>
<dbReference type="NCBIfam" id="TIGR03848">
    <property type="entry name" value="MSMEG_4193"/>
    <property type="match status" value="1"/>
</dbReference>
<dbReference type="SMART" id="SM00855">
    <property type="entry name" value="PGAM"/>
    <property type="match status" value="1"/>
</dbReference>
<dbReference type="SUPFAM" id="SSF53254">
    <property type="entry name" value="Phosphoglycerate mutase-like"/>
    <property type="match status" value="1"/>
</dbReference>
<dbReference type="HOGENOM" id="CLU_033323_8_0_11"/>
<sequence length="242" mass="25726">MVLVRHGRSTSNVAGTLAGRTPGVELDEQGREQADTLARRLREIRIDRLVSSPLQRCRQTLAPLAAALDLPVEIDEQLLEVDYGAWSGRKLSELLHEPLWRVVQAHPSAAVFPQGEGLAAMSTRAADAIRRIRQSATRDVTVLVCSHGDVIKAILADALGLHLDAFQRIVVAPASVSVIRYTPLRPFVERINDTGDPILAKPPPPTVPTDETAKAPGTGPADAPAEPGSDTSSDAVPGGVTG</sequence>
<dbReference type="InterPro" id="IPR029033">
    <property type="entry name" value="His_PPase_superfam"/>
</dbReference>
<dbReference type="GO" id="GO:0005737">
    <property type="term" value="C:cytoplasm"/>
    <property type="evidence" value="ECO:0007669"/>
    <property type="project" value="TreeGrafter"/>
</dbReference>
<dbReference type="InterPro" id="IPR050275">
    <property type="entry name" value="PGM_Phosphatase"/>
</dbReference>
<dbReference type="PANTHER" id="PTHR48100">
    <property type="entry name" value="BROAD-SPECIFICITY PHOSPHATASE YOR283W-RELATED"/>
    <property type="match status" value="1"/>
</dbReference>
<feature type="region of interest" description="Disordered" evidence="3">
    <location>
        <begin position="1"/>
        <end position="22"/>
    </location>
</feature>
<feature type="binding site" evidence="2">
    <location>
        <position position="56"/>
    </location>
    <ligand>
        <name>substrate</name>
    </ligand>
</feature>
<feature type="active site" description="Tele-phosphohistidine intermediate" evidence="1">
    <location>
        <position position="6"/>
    </location>
</feature>
<keyword evidence="5" id="KW-1185">Reference proteome</keyword>
<dbReference type="eggNOG" id="COG0406">
    <property type="taxonomic scope" value="Bacteria"/>
</dbReference>
<evidence type="ECO:0000313" key="5">
    <source>
        <dbReference type="Proteomes" id="UP000002218"/>
    </source>
</evidence>